<name>A0A5C3Q1A2_9AGAR</name>
<organism evidence="2 3">
    <name type="scientific">Pterulicium gracile</name>
    <dbReference type="NCBI Taxonomy" id="1884261"/>
    <lineage>
        <taxon>Eukaryota</taxon>
        <taxon>Fungi</taxon>
        <taxon>Dikarya</taxon>
        <taxon>Basidiomycota</taxon>
        <taxon>Agaricomycotina</taxon>
        <taxon>Agaricomycetes</taxon>
        <taxon>Agaricomycetidae</taxon>
        <taxon>Agaricales</taxon>
        <taxon>Pleurotineae</taxon>
        <taxon>Pterulaceae</taxon>
        <taxon>Pterulicium</taxon>
    </lineage>
</organism>
<evidence type="ECO:0000313" key="2">
    <source>
        <dbReference type="EMBL" id="TFK95591.1"/>
    </source>
</evidence>
<feature type="compositionally biased region" description="Acidic residues" evidence="1">
    <location>
        <begin position="385"/>
        <end position="406"/>
    </location>
</feature>
<evidence type="ECO:0000256" key="1">
    <source>
        <dbReference type="SAM" id="MobiDB-lite"/>
    </source>
</evidence>
<gene>
    <name evidence="2" type="ORF">BDV98DRAFT_586975</name>
</gene>
<feature type="region of interest" description="Disordered" evidence="1">
    <location>
        <begin position="381"/>
        <end position="425"/>
    </location>
</feature>
<reference evidence="2 3" key="1">
    <citation type="journal article" date="2019" name="Nat. Ecol. Evol.">
        <title>Megaphylogeny resolves global patterns of mushroom evolution.</title>
        <authorList>
            <person name="Varga T."/>
            <person name="Krizsan K."/>
            <person name="Foldi C."/>
            <person name="Dima B."/>
            <person name="Sanchez-Garcia M."/>
            <person name="Sanchez-Ramirez S."/>
            <person name="Szollosi G.J."/>
            <person name="Szarkandi J.G."/>
            <person name="Papp V."/>
            <person name="Albert L."/>
            <person name="Andreopoulos W."/>
            <person name="Angelini C."/>
            <person name="Antonin V."/>
            <person name="Barry K.W."/>
            <person name="Bougher N.L."/>
            <person name="Buchanan P."/>
            <person name="Buyck B."/>
            <person name="Bense V."/>
            <person name="Catcheside P."/>
            <person name="Chovatia M."/>
            <person name="Cooper J."/>
            <person name="Damon W."/>
            <person name="Desjardin D."/>
            <person name="Finy P."/>
            <person name="Geml J."/>
            <person name="Haridas S."/>
            <person name="Hughes K."/>
            <person name="Justo A."/>
            <person name="Karasinski D."/>
            <person name="Kautmanova I."/>
            <person name="Kiss B."/>
            <person name="Kocsube S."/>
            <person name="Kotiranta H."/>
            <person name="LaButti K.M."/>
            <person name="Lechner B.E."/>
            <person name="Liimatainen K."/>
            <person name="Lipzen A."/>
            <person name="Lukacs Z."/>
            <person name="Mihaltcheva S."/>
            <person name="Morgado L.N."/>
            <person name="Niskanen T."/>
            <person name="Noordeloos M.E."/>
            <person name="Ohm R.A."/>
            <person name="Ortiz-Santana B."/>
            <person name="Ovrebo C."/>
            <person name="Racz N."/>
            <person name="Riley R."/>
            <person name="Savchenko A."/>
            <person name="Shiryaev A."/>
            <person name="Soop K."/>
            <person name="Spirin V."/>
            <person name="Szebenyi C."/>
            <person name="Tomsovsky M."/>
            <person name="Tulloss R.E."/>
            <person name="Uehling J."/>
            <person name="Grigoriev I.V."/>
            <person name="Vagvolgyi C."/>
            <person name="Papp T."/>
            <person name="Martin F.M."/>
            <person name="Miettinen O."/>
            <person name="Hibbett D.S."/>
            <person name="Nagy L.G."/>
        </authorList>
    </citation>
    <scope>NUCLEOTIDE SEQUENCE [LARGE SCALE GENOMIC DNA]</scope>
    <source>
        <strain evidence="2 3">CBS 309.79</strain>
    </source>
</reference>
<keyword evidence="3" id="KW-1185">Reference proteome</keyword>
<accession>A0A5C3Q1A2</accession>
<sequence length="453" mass="50317">MLPQSPDIRHEGLPASIRSTLAASRFWRAVLPPNRVELPCENLMLLVGILLDIALAQNDPRLPDTASSHTLRRVYDILCQEILSLCYSESKTISTSRGRVEFCSMIARCFATPAQELKAVLKARGVPDVASFGKMLAYFNKQNQQSYLNIKPHCALLLFGQLQLLRQERSNFNKLPSNFNGSPPQRTSIEQATLADEQQLSLIFEQSRRVGSGQALCRKKGSIRSSAEPLEARRSMTNYSPRDPSLPPSSISNSQSGYKPRHLCQPDYFDRLLLANLKTHATNLAHTSTGHPEETYLREDIGKRRGWRFETVSYDRIQADVLLKFPRPRLDGASTDIRERAPHFAKVTVSTADTTPNNRVEDTFETWGACRGTSRLLVKPGMEIQVEDDGEGEGNDDDSEGEAEEDGSVRGVFVGKVGGSSQASGLRRIEQGWSLCESDHRTVWVGGAVQTGT</sequence>
<proteinExistence type="predicted"/>
<evidence type="ECO:0000313" key="3">
    <source>
        <dbReference type="Proteomes" id="UP000305067"/>
    </source>
</evidence>
<feature type="region of interest" description="Disordered" evidence="1">
    <location>
        <begin position="227"/>
        <end position="258"/>
    </location>
</feature>
<dbReference type="AlphaFoldDB" id="A0A5C3Q1A2"/>
<dbReference type="EMBL" id="ML178880">
    <property type="protein sequence ID" value="TFK95591.1"/>
    <property type="molecule type" value="Genomic_DNA"/>
</dbReference>
<dbReference type="Proteomes" id="UP000305067">
    <property type="component" value="Unassembled WGS sequence"/>
</dbReference>
<protein>
    <submittedName>
        <fullName evidence="2">Uncharacterized protein</fullName>
    </submittedName>
</protein>